<accession>A0A3N4KCD7</accession>
<gene>
    <name evidence="1" type="ORF">P167DRAFT_362919</name>
</gene>
<organism evidence="1 2">
    <name type="scientific">Morchella conica CCBAS932</name>
    <dbReference type="NCBI Taxonomy" id="1392247"/>
    <lineage>
        <taxon>Eukaryota</taxon>
        <taxon>Fungi</taxon>
        <taxon>Dikarya</taxon>
        <taxon>Ascomycota</taxon>
        <taxon>Pezizomycotina</taxon>
        <taxon>Pezizomycetes</taxon>
        <taxon>Pezizales</taxon>
        <taxon>Morchellaceae</taxon>
        <taxon>Morchella</taxon>
    </lineage>
</organism>
<keyword evidence="2" id="KW-1185">Reference proteome</keyword>
<protein>
    <submittedName>
        <fullName evidence="1">Uncharacterized protein</fullName>
    </submittedName>
</protein>
<dbReference type="InParanoid" id="A0A3N4KCD7"/>
<name>A0A3N4KCD7_9PEZI</name>
<proteinExistence type="predicted"/>
<dbReference type="AlphaFoldDB" id="A0A3N4KCD7"/>
<dbReference type="EMBL" id="ML119167">
    <property type="protein sequence ID" value="RPB08150.1"/>
    <property type="molecule type" value="Genomic_DNA"/>
</dbReference>
<evidence type="ECO:0000313" key="1">
    <source>
        <dbReference type="EMBL" id="RPB08150.1"/>
    </source>
</evidence>
<reference evidence="1 2" key="1">
    <citation type="journal article" date="2018" name="Nat. Ecol. Evol.">
        <title>Pezizomycetes genomes reveal the molecular basis of ectomycorrhizal truffle lifestyle.</title>
        <authorList>
            <person name="Murat C."/>
            <person name="Payen T."/>
            <person name="Noel B."/>
            <person name="Kuo A."/>
            <person name="Morin E."/>
            <person name="Chen J."/>
            <person name="Kohler A."/>
            <person name="Krizsan K."/>
            <person name="Balestrini R."/>
            <person name="Da Silva C."/>
            <person name="Montanini B."/>
            <person name="Hainaut M."/>
            <person name="Levati E."/>
            <person name="Barry K.W."/>
            <person name="Belfiori B."/>
            <person name="Cichocki N."/>
            <person name="Clum A."/>
            <person name="Dockter R.B."/>
            <person name="Fauchery L."/>
            <person name="Guy J."/>
            <person name="Iotti M."/>
            <person name="Le Tacon F."/>
            <person name="Lindquist E.A."/>
            <person name="Lipzen A."/>
            <person name="Malagnac F."/>
            <person name="Mello A."/>
            <person name="Molinier V."/>
            <person name="Miyauchi S."/>
            <person name="Poulain J."/>
            <person name="Riccioni C."/>
            <person name="Rubini A."/>
            <person name="Sitrit Y."/>
            <person name="Splivallo R."/>
            <person name="Traeger S."/>
            <person name="Wang M."/>
            <person name="Zifcakova L."/>
            <person name="Wipf D."/>
            <person name="Zambonelli A."/>
            <person name="Paolocci F."/>
            <person name="Nowrousian M."/>
            <person name="Ottonello S."/>
            <person name="Baldrian P."/>
            <person name="Spatafora J.W."/>
            <person name="Henrissat B."/>
            <person name="Nagy L.G."/>
            <person name="Aury J.M."/>
            <person name="Wincker P."/>
            <person name="Grigoriev I.V."/>
            <person name="Bonfante P."/>
            <person name="Martin F.M."/>
        </authorList>
    </citation>
    <scope>NUCLEOTIDE SEQUENCE [LARGE SCALE GENOMIC DNA]</scope>
    <source>
        <strain evidence="1 2">CCBAS932</strain>
    </source>
</reference>
<dbReference type="Proteomes" id="UP000277580">
    <property type="component" value="Unassembled WGS sequence"/>
</dbReference>
<evidence type="ECO:0000313" key="2">
    <source>
        <dbReference type="Proteomes" id="UP000277580"/>
    </source>
</evidence>
<sequence>MYFFLPGAQVNHAAQQLPRPIDALLDIANLSQIKKKNPVSVPPWPYRSFIPWIWEIISLLLQPDMIFPSAGNLGGRQRDGVGYLYINITGVETSNTSRNYRCRSDWVDIKPARNHIGLQFSVVGTSNLGEPTDYLDELQKDLHKNVSLDYHIVSPQFSTDKTSEDYWILMAKILLGSIVPEWRERRL</sequence>